<evidence type="ECO:0000313" key="4">
    <source>
        <dbReference type="EMBL" id="KAK9917010.1"/>
    </source>
</evidence>
<reference evidence="4 5" key="1">
    <citation type="journal article" date="2024" name="Nat. Commun.">
        <title>Phylogenomics reveals the evolutionary origins of lichenization in chlorophyte algae.</title>
        <authorList>
            <person name="Puginier C."/>
            <person name="Libourel C."/>
            <person name="Otte J."/>
            <person name="Skaloud P."/>
            <person name="Haon M."/>
            <person name="Grisel S."/>
            <person name="Petersen M."/>
            <person name="Berrin J.G."/>
            <person name="Delaux P.M."/>
            <person name="Dal Grande F."/>
            <person name="Keller J."/>
        </authorList>
    </citation>
    <scope>NUCLEOTIDE SEQUENCE [LARGE SCALE GENOMIC DNA]</scope>
    <source>
        <strain evidence="4 5">SAG 216-7</strain>
    </source>
</reference>
<proteinExistence type="predicted"/>
<feature type="coiled-coil region" evidence="3">
    <location>
        <begin position="523"/>
        <end position="557"/>
    </location>
</feature>
<protein>
    <recommendedName>
        <fullName evidence="6">Galactose oxidase</fullName>
    </recommendedName>
</protein>
<dbReference type="Proteomes" id="UP001491310">
    <property type="component" value="Unassembled WGS sequence"/>
</dbReference>
<dbReference type="PANTHER" id="PTHR46228:SF2">
    <property type="entry name" value="KELCH REPEAT PROTEIN (AFU_ORTHOLOGUE AFUA_4G14350)"/>
    <property type="match status" value="1"/>
</dbReference>
<dbReference type="Pfam" id="PF24681">
    <property type="entry name" value="Kelch_KLHDC2_KLHL20_DRC7"/>
    <property type="match status" value="1"/>
</dbReference>
<feature type="coiled-coil region" evidence="3">
    <location>
        <begin position="456"/>
        <end position="483"/>
    </location>
</feature>
<evidence type="ECO:0000256" key="3">
    <source>
        <dbReference type="SAM" id="Coils"/>
    </source>
</evidence>
<name>A0ABR2YZ72_9CHLO</name>
<keyword evidence="3" id="KW-0175">Coiled coil</keyword>
<keyword evidence="5" id="KW-1185">Reference proteome</keyword>
<keyword evidence="1" id="KW-0880">Kelch repeat</keyword>
<evidence type="ECO:0000313" key="5">
    <source>
        <dbReference type="Proteomes" id="UP001491310"/>
    </source>
</evidence>
<evidence type="ECO:0000256" key="1">
    <source>
        <dbReference type="ARBA" id="ARBA00022441"/>
    </source>
</evidence>
<dbReference type="EMBL" id="JALJOT010000003">
    <property type="protein sequence ID" value="KAK9917010.1"/>
    <property type="molecule type" value="Genomic_DNA"/>
</dbReference>
<comment type="caution">
    <text evidence="4">The sequence shown here is derived from an EMBL/GenBank/DDBJ whole genome shotgun (WGS) entry which is preliminary data.</text>
</comment>
<gene>
    <name evidence="4" type="ORF">WJX75_009962</name>
</gene>
<keyword evidence="2" id="KW-0677">Repeat</keyword>
<dbReference type="SUPFAM" id="SSF117281">
    <property type="entry name" value="Kelch motif"/>
    <property type="match status" value="1"/>
</dbReference>
<dbReference type="Gene3D" id="2.120.10.80">
    <property type="entry name" value="Kelch-type beta propeller"/>
    <property type="match status" value="2"/>
</dbReference>
<feature type="coiled-coil region" evidence="3">
    <location>
        <begin position="327"/>
        <end position="384"/>
    </location>
</feature>
<evidence type="ECO:0008006" key="6">
    <source>
        <dbReference type="Google" id="ProtNLM"/>
    </source>
</evidence>
<organism evidence="4 5">
    <name type="scientific">Coccomyxa subellipsoidea</name>
    <dbReference type="NCBI Taxonomy" id="248742"/>
    <lineage>
        <taxon>Eukaryota</taxon>
        <taxon>Viridiplantae</taxon>
        <taxon>Chlorophyta</taxon>
        <taxon>core chlorophytes</taxon>
        <taxon>Trebouxiophyceae</taxon>
        <taxon>Trebouxiophyceae incertae sedis</taxon>
        <taxon>Coccomyxaceae</taxon>
        <taxon>Coccomyxa</taxon>
    </lineage>
</organism>
<accession>A0ABR2YZ72</accession>
<dbReference type="PANTHER" id="PTHR46228">
    <property type="entry name" value="KELCH DOMAIN-CONTAINING PROTEIN"/>
    <property type="match status" value="1"/>
</dbReference>
<sequence>MRTLGGLRNQEIAEGLWQRLPCREAGRFLERAGHTESVVGKHIVIIGGRKGDKFYNDMNGHLLERTAHGCVVHPEQPKILIIFGGYGANHMPFNNRRSRSSATSPEFLNDVIYFDTERLEVQSVRASGVAPEARGYHSFHTVEDCCYVVGGRGGNQLPVPQEQFVACFHAKQSQWLPVQEIKGQAPPPVSSVRGATLENRIILFGGANQKKERFNRLWTLNVSRRTQLKWSSADDPPLDTDRPCERAAHSVSVVGDHLYVISGYGSVKHYASNAWRLSLKAHRMAACNSQQGGPEGAEGSQWMRAKRRRTDSAKVAVNGQAASSAEEERLRHENEELRRALDHERNLLKGMVDNTELMKQRMAAETAQRRLQSELQELRQATDLEMHALRRQHQIAEDRLQREVLARQTAEQELLHSKRAQESADEAAQKARLYSSELAQKAEEARNESLLHMQSKEAADQELQRFQKEIAVMQRTCEHLQKELHGTDLKRKEAESMAEKLQTQLFHARDSADKESTGLVERAAKAEAGLTDARTELDHLRQNLKSLQTQLTERQAELHQNREHLDAIRKEAADLKVIRAADVGGLNAALDLLAASGSGFLNF</sequence>
<dbReference type="InterPro" id="IPR015915">
    <property type="entry name" value="Kelch-typ_b-propeller"/>
</dbReference>
<evidence type="ECO:0000256" key="2">
    <source>
        <dbReference type="ARBA" id="ARBA00022737"/>
    </source>
</evidence>